<feature type="transmembrane region" description="Helical" evidence="1">
    <location>
        <begin position="98"/>
        <end position="118"/>
    </location>
</feature>
<dbReference type="Ensembl" id="ENSSSUT00005036619.1">
    <property type="protein sequence ID" value="ENSSSUP00005032099.1"/>
    <property type="gene ID" value="ENSSSUG00005020697.1"/>
</dbReference>
<name>A0A673V5B5_SURSU</name>
<dbReference type="GO" id="GO:0043123">
    <property type="term" value="P:positive regulation of canonical NF-kappaB signal transduction"/>
    <property type="evidence" value="ECO:0007669"/>
    <property type="project" value="TreeGrafter"/>
</dbReference>
<evidence type="ECO:0000313" key="2">
    <source>
        <dbReference type="Ensembl" id="ENSSSUP00005032099.1"/>
    </source>
</evidence>
<organism evidence="2 3">
    <name type="scientific">Suricata suricatta</name>
    <name type="common">Meerkat</name>
    <dbReference type="NCBI Taxonomy" id="37032"/>
    <lineage>
        <taxon>Eukaryota</taxon>
        <taxon>Metazoa</taxon>
        <taxon>Chordata</taxon>
        <taxon>Craniata</taxon>
        <taxon>Vertebrata</taxon>
        <taxon>Euteleostomi</taxon>
        <taxon>Mammalia</taxon>
        <taxon>Eutheria</taxon>
        <taxon>Laurasiatheria</taxon>
        <taxon>Carnivora</taxon>
        <taxon>Feliformia</taxon>
        <taxon>Herpestidae</taxon>
        <taxon>Suricata</taxon>
    </lineage>
</organism>
<dbReference type="PANTHER" id="PTHR31034:SF2">
    <property type="entry name" value="TRANSMEMBRANE PROTEIN 101"/>
    <property type="match status" value="1"/>
</dbReference>
<sequence>MGWERIGTLDLLGALGWGQLGIERSAGVLAVRRASGLGEHWSLWELKGLQGSSASSCPRCFFSLARRKPDIPVPYLYFDLGAAVLCASFMSFGVKRRWFALGAALQLAISTYAAYIGGYVHYGDWLKVRMYSRTVAIIGGFLVLASGAGELYRRKPRSRSLQSTGQVFLGIYLICVAYSLQHSKEDRLAYLNHLPGGELMIQLFFVLYGVLALAFLSGYYVTLAAQILAVLLPPVMLLIDGNVAYWHHTRRVEFWNQMKLLGESVGIFGAAIILATDG</sequence>
<dbReference type="InterPro" id="IPR029371">
    <property type="entry name" value="TMEM101"/>
</dbReference>
<evidence type="ECO:0000313" key="3">
    <source>
        <dbReference type="Proteomes" id="UP000472268"/>
    </source>
</evidence>
<feature type="transmembrane region" description="Helical" evidence="1">
    <location>
        <begin position="130"/>
        <end position="149"/>
    </location>
</feature>
<feature type="transmembrane region" description="Helical" evidence="1">
    <location>
        <begin position="161"/>
        <end position="180"/>
    </location>
</feature>
<reference evidence="2 3" key="1">
    <citation type="submission" date="2019-05" db="EMBL/GenBank/DDBJ databases">
        <title>A Chromosome-scale Meerkat (S. suricatta) Genome Assembly.</title>
        <authorList>
            <person name="Dudchenko O."/>
            <person name="Lieberman Aiden E."/>
            <person name="Tung J."/>
            <person name="Barreiro L.B."/>
            <person name="Clutton-Brock T.H."/>
        </authorList>
    </citation>
    <scope>NUCLEOTIDE SEQUENCE [LARGE SCALE GENOMIC DNA]</scope>
</reference>
<accession>A0A673V5B5</accession>
<reference evidence="2" key="2">
    <citation type="submission" date="2025-08" db="UniProtKB">
        <authorList>
            <consortium name="Ensembl"/>
        </authorList>
    </citation>
    <scope>IDENTIFICATION</scope>
</reference>
<dbReference type="PANTHER" id="PTHR31034">
    <property type="entry name" value="TRANSMEMBRANE PROTEIN 101"/>
    <property type="match status" value="1"/>
</dbReference>
<keyword evidence="3" id="KW-1185">Reference proteome</keyword>
<gene>
    <name evidence="2" type="primary">TMEM101</name>
</gene>
<dbReference type="Proteomes" id="UP000472268">
    <property type="component" value="Chromosome 17"/>
</dbReference>
<feature type="transmembrane region" description="Helical" evidence="1">
    <location>
        <begin position="201"/>
        <end position="221"/>
    </location>
</feature>
<keyword evidence="1" id="KW-1133">Transmembrane helix</keyword>
<proteinExistence type="predicted"/>
<keyword evidence="1" id="KW-0472">Membrane</keyword>
<dbReference type="Pfam" id="PF15111">
    <property type="entry name" value="TMEM101"/>
    <property type="match status" value="1"/>
</dbReference>
<dbReference type="AlphaFoldDB" id="A0A673V5B5"/>
<protein>
    <submittedName>
        <fullName evidence="2">Transmembrane protein 101</fullName>
    </submittedName>
</protein>
<evidence type="ECO:0000256" key="1">
    <source>
        <dbReference type="SAM" id="Phobius"/>
    </source>
</evidence>
<reference evidence="2" key="3">
    <citation type="submission" date="2025-09" db="UniProtKB">
        <authorList>
            <consortium name="Ensembl"/>
        </authorList>
    </citation>
    <scope>IDENTIFICATION</scope>
</reference>
<feature type="transmembrane region" description="Helical" evidence="1">
    <location>
        <begin position="227"/>
        <end position="246"/>
    </location>
</feature>
<keyword evidence="1" id="KW-0812">Transmembrane</keyword>
<feature type="transmembrane region" description="Helical" evidence="1">
    <location>
        <begin position="75"/>
        <end position="92"/>
    </location>
</feature>